<reference evidence="1 2" key="1">
    <citation type="submission" date="2016-07" db="EMBL/GenBank/DDBJ databases">
        <title>Pervasive Adenine N6-methylation of Active Genes in Fungi.</title>
        <authorList>
            <consortium name="DOE Joint Genome Institute"/>
            <person name="Mondo S.J."/>
            <person name="Dannebaum R.O."/>
            <person name="Kuo R.C."/>
            <person name="Labutti K."/>
            <person name="Haridas S."/>
            <person name="Kuo A."/>
            <person name="Salamov A."/>
            <person name="Ahrendt S.R."/>
            <person name="Lipzen A."/>
            <person name="Sullivan W."/>
            <person name="Andreopoulos W.B."/>
            <person name="Clum A."/>
            <person name="Lindquist E."/>
            <person name="Daum C."/>
            <person name="Ramamoorthy G.K."/>
            <person name="Gryganskyi A."/>
            <person name="Culley D."/>
            <person name="Magnuson J.K."/>
            <person name="James T.Y."/>
            <person name="O'Malley M.A."/>
            <person name="Stajich J.E."/>
            <person name="Spatafora J.W."/>
            <person name="Visel A."/>
            <person name="Grigoriev I.V."/>
        </authorList>
    </citation>
    <scope>NUCLEOTIDE SEQUENCE [LARGE SCALE GENOMIC DNA]</scope>
    <source>
        <strain evidence="1 2">PL171</strain>
    </source>
</reference>
<organism evidence="1 2">
    <name type="scientific">Catenaria anguillulae PL171</name>
    <dbReference type="NCBI Taxonomy" id="765915"/>
    <lineage>
        <taxon>Eukaryota</taxon>
        <taxon>Fungi</taxon>
        <taxon>Fungi incertae sedis</taxon>
        <taxon>Blastocladiomycota</taxon>
        <taxon>Blastocladiomycetes</taxon>
        <taxon>Blastocladiales</taxon>
        <taxon>Catenariaceae</taxon>
        <taxon>Catenaria</taxon>
    </lineage>
</organism>
<protein>
    <submittedName>
        <fullName evidence="1">Uncharacterized protein</fullName>
    </submittedName>
</protein>
<name>A0A1Y2HIM7_9FUNG</name>
<dbReference type="Proteomes" id="UP000193411">
    <property type="component" value="Unassembled WGS sequence"/>
</dbReference>
<gene>
    <name evidence="1" type="ORF">BCR44DRAFT_1436282</name>
</gene>
<comment type="caution">
    <text evidence="1">The sequence shown here is derived from an EMBL/GenBank/DDBJ whole genome shotgun (WGS) entry which is preliminary data.</text>
</comment>
<keyword evidence="2" id="KW-1185">Reference proteome</keyword>
<dbReference type="EMBL" id="MCFL01000028">
    <property type="protein sequence ID" value="ORZ34467.1"/>
    <property type="molecule type" value="Genomic_DNA"/>
</dbReference>
<evidence type="ECO:0000313" key="1">
    <source>
        <dbReference type="EMBL" id="ORZ34467.1"/>
    </source>
</evidence>
<accession>A0A1Y2HIM7</accession>
<sequence>MQLDVFLVLRPRRKHQTRFPTDYTHAISTERCVDIDLLAYAKFLRSIRTPSWVYYKPNCLARICGCNWTCFVCCGRGDSTKPGSRRTMPMSIAQKDAQKSIYSRTHNGIAHFARLHGWTVDQTV</sequence>
<proteinExistence type="predicted"/>
<evidence type="ECO:0000313" key="2">
    <source>
        <dbReference type="Proteomes" id="UP000193411"/>
    </source>
</evidence>
<dbReference type="AlphaFoldDB" id="A0A1Y2HIM7"/>